<accession>A0A401TC54</accession>
<feature type="region of interest" description="Disordered" evidence="1">
    <location>
        <begin position="1"/>
        <end position="53"/>
    </location>
</feature>
<dbReference type="Proteomes" id="UP000287033">
    <property type="component" value="Unassembled WGS sequence"/>
</dbReference>
<reference evidence="2 3" key="1">
    <citation type="journal article" date="2018" name="Nat. Ecol. Evol.">
        <title>Shark genomes provide insights into elasmobranch evolution and the origin of vertebrates.</title>
        <authorList>
            <person name="Hara Y"/>
            <person name="Yamaguchi K"/>
            <person name="Onimaru K"/>
            <person name="Kadota M"/>
            <person name="Koyanagi M"/>
            <person name="Keeley SD"/>
            <person name="Tatsumi K"/>
            <person name="Tanaka K"/>
            <person name="Motone F"/>
            <person name="Kageyama Y"/>
            <person name="Nozu R"/>
            <person name="Adachi N"/>
            <person name="Nishimura O"/>
            <person name="Nakagawa R"/>
            <person name="Tanegashima C"/>
            <person name="Kiyatake I"/>
            <person name="Matsumoto R"/>
            <person name="Murakumo K"/>
            <person name="Nishida K"/>
            <person name="Terakita A"/>
            <person name="Kuratani S"/>
            <person name="Sato K"/>
            <person name="Hyodo S Kuraku.S."/>
        </authorList>
    </citation>
    <scope>NUCLEOTIDE SEQUENCE [LARGE SCALE GENOMIC DNA]</scope>
</reference>
<keyword evidence="3" id="KW-1185">Reference proteome</keyword>
<dbReference type="AlphaFoldDB" id="A0A401TC54"/>
<evidence type="ECO:0000313" key="2">
    <source>
        <dbReference type="EMBL" id="GCC40213.1"/>
    </source>
</evidence>
<protein>
    <submittedName>
        <fullName evidence="2">Uncharacterized protein</fullName>
    </submittedName>
</protein>
<comment type="caution">
    <text evidence="2">The sequence shown here is derived from an EMBL/GenBank/DDBJ whole genome shotgun (WGS) entry which is preliminary data.</text>
</comment>
<gene>
    <name evidence="2" type="ORF">chiPu_0024430</name>
</gene>
<evidence type="ECO:0000256" key="1">
    <source>
        <dbReference type="SAM" id="MobiDB-lite"/>
    </source>
</evidence>
<dbReference type="EMBL" id="BEZZ01039539">
    <property type="protein sequence ID" value="GCC40213.1"/>
    <property type="molecule type" value="Genomic_DNA"/>
</dbReference>
<organism evidence="2 3">
    <name type="scientific">Chiloscyllium punctatum</name>
    <name type="common">Brownbanded bambooshark</name>
    <name type="synonym">Hemiscyllium punctatum</name>
    <dbReference type="NCBI Taxonomy" id="137246"/>
    <lineage>
        <taxon>Eukaryota</taxon>
        <taxon>Metazoa</taxon>
        <taxon>Chordata</taxon>
        <taxon>Craniata</taxon>
        <taxon>Vertebrata</taxon>
        <taxon>Chondrichthyes</taxon>
        <taxon>Elasmobranchii</taxon>
        <taxon>Galeomorphii</taxon>
        <taxon>Galeoidea</taxon>
        <taxon>Orectolobiformes</taxon>
        <taxon>Hemiscylliidae</taxon>
        <taxon>Chiloscyllium</taxon>
    </lineage>
</organism>
<evidence type="ECO:0000313" key="3">
    <source>
        <dbReference type="Proteomes" id="UP000287033"/>
    </source>
</evidence>
<name>A0A401TC54_CHIPU</name>
<sequence>MREGDGDRERERERETETEREREREQESESERARARERERESEREEREGERERLLVSAGKTAYRLREASQCFTGEPGLSPRRAPVGGCPLALGCVNSLRSPRQCPFLRKGREMV</sequence>
<proteinExistence type="predicted"/>